<reference evidence="3" key="1">
    <citation type="submission" date="2013-03" db="EMBL/GenBank/DDBJ databases">
        <title>The Genome Sequence of Anopheles dirus WRAIR2.</title>
        <authorList>
            <consortium name="The Broad Institute Genomics Platform"/>
            <person name="Neafsey D.E."/>
            <person name="Walton C."/>
            <person name="Walker B."/>
            <person name="Young S.K."/>
            <person name="Zeng Q."/>
            <person name="Gargeya S."/>
            <person name="Fitzgerald M."/>
            <person name="Haas B."/>
            <person name="Abouelleil A."/>
            <person name="Allen A.W."/>
            <person name="Alvarado L."/>
            <person name="Arachchi H.M."/>
            <person name="Berlin A.M."/>
            <person name="Chapman S.B."/>
            <person name="Gainer-Dewar J."/>
            <person name="Goldberg J."/>
            <person name="Griggs A."/>
            <person name="Gujja S."/>
            <person name="Hansen M."/>
            <person name="Howarth C."/>
            <person name="Imamovic A."/>
            <person name="Ireland A."/>
            <person name="Larimer J."/>
            <person name="McCowan C."/>
            <person name="Murphy C."/>
            <person name="Pearson M."/>
            <person name="Poon T.W."/>
            <person name="Priest M."/>
            <person name="Roberts A."/>
            <person name="Saif S."/>
            <person name="Shea T."/>
            <person name="Sisk P."/>
            <person name="Sykes S."/>
            <person name="Wortman J."/>
            <person name="Nusbaum C."/>
            <person name="Birren B."/>
        </authorList>
    </citation>
    <scope>NUCLEOTIDE SEQUENCE [LARGE SCALE GENOMIC DNA]</scope>
    <source>
        <strain evidence="3">WRAIR2</strain>
    </source>
</reference>
<dbReference type="VEuPathDB" id="VectorBase:ADIR004701"/>
<evidence type="ECO:0000313" key="3">
    <source>
        <dbReference type="Proteomes" id="UP000075884"/>
    </source>
</evidence>
<feature type="domain" description="Ig-like" evidence="1">
    <location>
        <begin position="431"/>
        <end position="534"/>
    </location>
</feature>
<dbReference type="STRING" id="7168.A0A182NAM5"/>
<name>A0A182NAM5_9DIPT</name>
<dbReference type="Proteomes" id="UP000075884">
    <property type="component" value="Unassembled WGS sequence"/>
</dbReference>
<dbReference type="AlphaFoldDB" id="A0A182NAM5"/>
<dbReference type="SUPFAM" id="SSF48726">
    <property type="entry name" value="Immunoglobulin"/>
    <property type="match status" value="6"/>
</dbReference>
<feature type="domain" description="Ig-like" evidence="1">
    <location>
        <begin position="223"/>
        <end position="312"/>
    </location>
</feature>
<feature type="domain" description="Ig-like" evidence="1">
    <location>
        <begin position="808"/>
        <end position="887"/>
    </location>
</feature>
<feature type="domain" description="Ig-like" evidence="1">
    <location>
        <begin position="909"/>
        <end position="998"/>
    </location>
</feature>
<dbReference type="SMART" id="SM00408">
    <property type="entry name" value="IGc2"/>
    <property type="match status" value="4"/>
</dbReference>
<reference evidence="2" key="2">
    <citation type="submission" date="2020-05" db="UniProtKB">
        <authorList>
            <consortium name="EnsemblMetazoa"/>
        </authorList>
    </citation>
    <scope>IDENTIFICATION</scope>
    <source>
        <strain evidence="2">WRAIR2</strain>
    </source>
</reference>
<dbReference type="SMART" id="SM00409">
    <property type="entry name" value="IG"/>
    <property type="match status" value="7"/>
</dbReference>
<evidence type="ECO:0000313" key="2">
    <source>
        <dbReference type="EnsemblMetazoa" id="ADIR004701-PA"/>
    </source>
</evidence>
<dbReference type="PROSITE" id="PS50835">
    <property type="entry name" value="IG_LIKE"/>
    <property type="match status" value="5"/>
</dbReference>
<dbReference type="Pfam" id="PF13927">
    <property type="entry name" value="Ig_3"/>
    <property type="match status" value="1"/>
</dbReference>
<organism evidence="2 3">
    <name type="scientific">Anopheles dirus</name>
    <dbReference type="NCBI Taxonomy" id="7168"/>
    <lineage>
        <taxon>Eukaryota</taxon>
        <taxon>Metazoa</taxon>
        <taxon>Ecdysozoa</taxon>
        <taxon>Arthropoda</taxon>
        <taxon>Hexapoda</taxon>
        <taxon>Insecta</taxon>
        <taxon>Pterygota</taxon>
        <taxon>Neoptera</taxon>
        <taxon>Endopterygota</taxon>
        <taxon>Diptera</taxon>
        <taxon>Nematocera</taxon>
        <taxon>Culicoidea</taxon>
        <taxon>Culicidae</taxon>
        <taxon>Anophelinae</taxon>
        <taxon>Anopheles</taxon>
    </lineage>
</organism>
<dbReference type="EnsemblMetazoa" id="ADIR004701-RA">
    <property type="protein sequence ID" value="ADIR004701-PA"/>
    <property type="gene ID" value="ADIR004701"/>
</dbReference>
<protein>
    <recommendedName>
        <fullName evidence="1">Ig-like domain-containing protein</fullName>
    </recommendedName>
</protein>
<dbReference type="Gene3D" id="2.60.40.10">
    <property type="entry name" value="Immunoglobulins"/>
    <property type="match status" value="7"/>
</dbReference>
<evidence type="ECO:0000259" key="1">
    <source>
        <dbReference type="PROSITE" id="PS50835"/>
    </source>
</evidence>
<dbReference type="InterPro" id="IPR013783">
    <property type="entry name" value="Ig-like_fold"/>
</dbReference>
<dbReference type="InterPro" id="IPR013098">
    <property type="entry name" value="Ig_I-set"/>
</dbReference>
<keyword evidence="3" id="KW-1185">Reference proteome</keyword>
<dbReference type="InterPro" id="IPR003599">
    <property type="entry name" value="Ig_sub"/>
</dbReference>
<proteinExistence type="predicted"/>
<dbReference type="InterPro" id="IPR003598">
    <property type="entry name" value="Ig_sub2"/>
</dbReference>
<dbReference type="InterPro" id="IPR036179">
    <property type="entry name" value="Ig-like_dom_sf"/>
</dbReference>
<sequence length="1010" mass="114393">MNYIEIDDIFSVDSGVEDENMFTMEKLSIPFRQGLSDEAGAKYLMMPSIQSDIEESVPLGERIHLKCTIIVTAGVDLSMKWVFPQSKTFNKTIESNIRSGPLKVMPTRGAEYMFRMSGGLVIDKTIQTDAGTYSCIVEDQNENKKYTDFQLDVQETQENYVLLREENNLSVINVRRNANGITPPIDIVFEYRSYPAIITYYWLNDSGQKIMAGHNGNNDGNSPEIDINKESIILQKGASQDLTCKSNEPIMWVSYNGMYNWVNPIESTEIKLIANPNNLTRTVLSIENVSAKNVGMYYCVNKQSYYKNRHLTLDRLVKMRQASMIHIYVDDPVHPLVAIDGIDRGIEVYRDDYFVSPCKPTLPNVDVEFYRTNGGTQDFVTNCTFDVHGCLLRFDKLEDSGSYFCKAKGKSNQSIHFEVEVIEPSEYLMTPSIQTDIKGPVPRGARILIECKVNITAGVDLSMKWIIPQIQTLYGSVDSNILSGPLKVIPSRGAEHMFTMSGELIIEKAIRANMGSYWCIVEDQNGNKKNSTFKLYARESHEDTVSLREKYNRSKIYVHRRANGETPSIDIVFEYLSNPANITYLWKKNSDIEITAEQDGKYVLGHTDRQIMLRINDLSVYDTGNYSLCVMAGAATNQQQIGVYVYAKPFVQIEQSTVGKIMKIGDKINFTCRAIGFPYPEISFQFRQCKIPQNCSVGDMESSFWHSKFVKTGEQVSFLCRSIGFPRPEITFLFQPCSNKPKWTNCSSQAPAASGWDSPSGTYTNQTKISMSLVMNRTATEPGVVYCRATSSEGSEVAQADLLVSDLPDAITMEIEHPKETITVGDNVTIVCSALVYNYTNDITFARDGIDMIGVWTKYSKTLYAEQARFNIESIQHEDEGMYSCEVKTIYNTYEPRYLRLRVLDPVKPWLISGMSNETLAVELASPLQLQCDVVGTPDPKIIWLKDGITIVPKEGRNRVQLTKMTLTFEFLRKEDLGEYKCRAENKMGSIDKNWKVEVRKVEVPKVECK</sequence>
<dbReference type="Pfam" id="PF07679">
    <property type="entry name" value="I-set"/>
    <property type="match status" value="1"/>
</dbReference>
<dbReference type="FunFam" id="2.60.40.10:FF:001641">
    <property type="entry name" value="Myoblast growth factor receptor egl-15"/>
    <property type="match status" value="1"/>
</dbReference>
<feature type="domain" description="Ig-like" evidence="1">
    <location>
        <begin position="47"/>
        <end position="147"/>
    </location>
</feature>
<dbReference type="PANTHER" id="PTHR46013:SF7">
    <property type="entry name" value="IG-LIKE DOMAIN-CONTAINING PROTEIN"/>
    <property type="match status" value="1"/>
</dbReference>
<dbReference type="InterPro" id="IPR007110">
    <property type="entry name" value="Ig-like_dom"/>
</dbReference>
<accession>A0A182NAM5</accession>
<dbReference type="PANTHER" id="PTHR46013">
    <property type="entry name" value="VASCULAR CELL ADHESION MOLECULE 1"/>
    <property type="match status" value="1"/>
</dbReference>